<dbReference type="Pfam" id="PF20220">
    <property type="entry name" value="ABC_toxin_N"/>
    <property type="match status" value="1"/>
</dbReference>
<keyword evidence="3" id="KW-1185">Reference proteome</keyword>
<evidence type="ECO:0000313" key="3">
    <source>
        <dbReference type="Proteomes" id="UP000494216"/>
    </source>
</evidence>
<protein>
    <recommendedName>
        <fullName evidence="1">ABC toxin N-terminal domain-containing protein</fullName>
    </recommendedName>
</protein>
<name>A0A8S0WIG0_9GAMM</name>
<dbReference type="SUPFAM" id="SSF56988">
    <property type="entry name" value="Anthrax protective antigen"/>
    <property type="match status" value="1"/>
</dbReference>
<dbReference type="EMBL" id="CADCXN010000051">
    <property type="protein sequence ID" value="CAA9890524.1"/>
    <property type="molecule type" value="Genomic_DNA"/>
</dbReference>
<organism evidence="2 3">
    <name type="scientific">Candidatus Methylobacter favarea</name>
    <dbReference type="NCBI Taxonomy" id="2707345"/>
    <lineage>
        <taxon>Bacteria</taxon>
        <taxon>Pseudomonadati</taxon>
        <taxon>Pseudomonadota</taxon>
        <taxon>Gammaproteobacteria</taxon>
        <taxon>Methylococcales</taxon>
        <taxon>Methylococcaceae</taxon>
        <taxon>Methylobacter</taxon>
    </lineage>
</organism>
<proteinExistence type="predicted"/>
<accession>A0A8S0WIG0</accession>
<dbReference type="InterPro" id="IPR046839">
    <property type="entry name" value="ABC_toxin_N"/>
</dbReference>
<dbReference type="Proteomes" id="UP000494216">
    <property type="component" value="Unassembled WGS sequence"/>
</dbReference>
<comment type="caution">
    <text evidence="2">The sequence shown here is derived from an EMBL/GenBank/DDBJ whole genome shotgun (WGS) entry which is preliminary data.</text>
</comment>
<gene>
    <name evidence="2" type="ORF">METHB2_230046</name>
</gene>
<reference evidence="2 3" key="1">
    <citation type="submission" date="2020-02" db="EMBL/GenBank/DDBJ databases">
        <authorList>
            <person name="Hogendoorn C."/>
        </authorList>
    </citation>
    <scope>NUCLEOTIDE SEQUENCE [LARGE SCALE GENOMIC DNA]</scope>
    <source>
        <strain evidence="2">METHB21</strain>
    </source>
</reference>
<evidence type="ECO:0000259" key="1">
    <source>
        <dbReference type="Pfam" id="PF20220"/>
    </source>
</evidence>
<evidence type="ECO:0000313" key="2">
    <source>
        <dbReference type="EMBL" id="CAA9890524.1"/>
    </source>
</evidence>
<feature type="domain" description="ABC toxin N-terminal" evidence="1">
    <location>
        <begin position="541"/>
        <end position="665"/>
    </location>
</feature>
<dbReference type="AlphaFoldDB" id="A0A8S0WIG0"/>
<sequence>MSKTLYDGLNAIDEAHKDLAADPKILDAEAKKINIQEQASSDLVRTKASLLFDTGIVEKMIGVLEGTNVFTTNAPKNLDFTIPDTKTLKTKLKYDKALGSIQITGVLTDSEINDYKNLSTELAWSAALTRIQKQQSKLFKEILSGVFADEKTKTAAEKAALEVIIKFGDITLPIDKIPAGDPDPNAAPQKRIAFLEIFLPYLRQQLTHRFVIETLAAYAELESKVTDELVSKILKLGTPAEPIYTIFEKIKDSAKPTETNWSGYLIPAAHANFTFIIKNSDAAPVISIDGVALHFTVQEDPTNEWWSDTEELQAGKLYKLTTTGVELKNIFWKTPASAITAIPSSALIPDFASKQAEPALIALKKSAMLVSGFELSADEIRFLDEHKGEFDGLDFNVLKSIDKWLRLEAYARLRNSLPQAKINILDFWHWVNDSTSDVSKLSDKIVELTTWKKERIDKLIAADHFNIAKLTDYRNEKNLLKLQKALKVADKIGMDINLLFDWAIPSSNFKKCRTIADSIKNAIRARYNQTDWEQVVKPLNDQLRNHQRDALTAYLLQQPELIAWNVVDAEGLFEYFLIDIQMDACMETSRIKQALSSVQLFVQRCFLGLEEEHNGITPDVLDRSRWEWMQRYRVWEANRKVFLYPENWIESNLRDDKSPFFKELESELLQKDINK</sequence>
<dbReference type="RefSeq" id="WP_174625448.1">
    <property type="nucleotide sequence ID" value="NZ_CADCXN010000051.1"/>
</dbReference>